<feature type="transmembrane region" description="Helical" evidence="1">
    <location>
        <begin position="130"/>
        <end position="151"/>
    </location>
</feature>
<organism evidence="2 3">
    <name type="scientific">Actinorhabdospora filicis</name>
    <dbReference type="NCBI Taxonomy" id="1785913"/>
    <lineage>
        <taxon>Bacteria</taxon>
        <taxon>Bacillati</taxon>
        <taxon>Actinomycetota</taxon>
        <taxon>Actinomycetes</taxon>
        <taxon>Micromonosporales</taxon>
        <taxon>Micromonosporaceae</taxon>
        <taxon>Actinorhabdospora</taxon>
    </lineage>
</organism>
<dbReference type="RefSeq" id="WP_285663283.1">
    <property type="nucleotide sequence ID" value="NZ_BSTX01000002.1"/>
</dbReference>
<dbReference type="AlphaFoldDB" id="A0A9W6WAX2"/>
<keyword evidence="1" id="KW-0472">Membrane</keyword>
<accession>A0A9W6WAX2</accession>
<feature type="transmembrane region" description="Helical" evidence="1">
    <location>
        <begin position="68"/>
        <end position="89"/>
    </location>
</feature>
<proteinExistence type="predicted"/>
<reference evidence="2" key="1">
    <citation type="submission" date="2023-03" db="EMBL/GenBank/DDBJ databases">
        <title>Actinorhabdospora filicis NBRC 111898.</title>
        <authorList>
            <person name="Ichikawa N."/>
            <person name="Sato H."/>
            <person name="Tonouchi N."/>
        </authorList>
    </citation>
    <scope>NUCLEOTIDE SEQUENCE</scope>
    <source>
        <strain evidence="2">NBRC 111898</strain>
    </source>
</reference>
<comment type="caution">
    <text evidence="2">The sequence shown here is derived from an EMBL/GenBank/DDBJ whole genome shotgun (WGS) entry which is preliminary data.</text>
</comment>
<keyword evidence="1" id="KW-0812">Transmembrane</keyword>
<protein>
    <submittedName>
        <fullName evidence="2">Uncharacterized protein</fullName>
    </submittedName>
</protein>
<name>A0A9W6WAX2_9ACTN</name>
<keyword evidence="1" id="KW-1133">Transmembrane helix</keyword>
<evidence type="ECO:0000313" key="3">
    <source>
        <dbReference type="Proteomes" id="UP001165079"/>
    </source>
</evidence>
<dbReference type="Proteomes" id="UP001165079">
    <property type="component" value="Unassembled WGS sequence"/>
</dbReference>
<keyword evidence="3" id="KW-1185">Reference proteome</keyword>
<sequence length="202" mass="21098">MTTPLPAAWAGLMPRPPMTVALASWLCSGTAALWLAALVATVFAAPEYTRAVSAAEQNPDAGAAVTLLVMVFAVMAVPAMAASVLLAVLTARGHATARVLTWVQGAAAACVAGLVPLTGIFTAIGWHRWLMDAVAVLTLGLVAATLILLSLQRSSAYFRRARAARQALARVAYLARYAVPYRAPVAHHPIPPGPHPPPRRNG</sequence>
<dbReference type="EMBL" id="BSTX01000002">
    <property type="protein sequence ID" value="GLZ78110.1"/>
    <property type="molecule type" value="Genomic_DNA"/>
</dbReference>
<gene>
    <name evidence="2" type="ORF">Afil01_29170</name>
</gene>
<evidence type="ECO:0000313" key="2">
    <source>
        <dbReference type="EMBL" id="GLZ78110.1"/>
    </source>
</evidence>
<feature type="transmembrane region" description="Helical" evidence="1">
    <location>
        <begin position="101"/>
        <end position="124"/>
    </location>
</feature>
<evidence type="ECO:0000256" key="1">
    <source>
        <dbReference type="SAM" id="Phobius"/>
    </source>
</evidence>